<feature type="region of interest" description="Disordered" evidence="1">
    <location>
        <begin position="29"/>
        <end position="62"/>
    </location>
</feature>
<organism evidence="2 3">
    <name type="scientific">Pterulicium gracile</name>
    <dbReference type="NCBI Taxonomy" id="1884261"/>
    <lineage>
        <taxon>Eukaryota</taxon>
        <taxon>Fungi</taxon>
        <taxon>Dikarya</taxon>
        <taxon>Basidiomycota</taxon>
        <taxon>Agaricomycotina</taxon>
        <taxon>Agaricomycetes</taxon>
        <taxon>Agaricomycetidae</taxon>
        <taxon>Agaricales</taxon>
        <taxon>Pleurotineae</taxon>
        <taxon>Pterulaceae</taxon>
        <taxon>Pterulicium</taxon>
    </lineage>
</organism>
<reference evidence="2 3" key="1">
    <citation type="journal article" date="2019" name="Nat. Ecol. Evol.">
        <title>Megaphylogeny resolves global patterns of mushroom evolution.</title>
        <authorList>
            <person name="Varga T."/>
            <person name="Krizsan K."/>
            <person name="Foldi C."/>
            <person name="Dima B."/>
            <person name="Sanchez-Garcia M."/>
            <person name="Sanchez-Ramirez S."/>
            <person name="Szollosi G.J."/>
            <person name="Szarkandi J.G."/>
            <person name="Papp V."/>
            <person name="Albert L."/>
            <person name="Andreopoulos W."/>
            <person name="Angelini C."/>
            <person name="Antonin V."/>
            <person name="Barry K.W."/>
            <person name="Bougher N.L."/>
            <person name="Buchanan P."/>
            <person name="Buyck B."/>
            <person name="Bense V."/>
            <person name="Catcheside P."/>
            <person name="Chovatia M."/>
            <person name="Cooper J."/>
            <person name="Damon W."/>
            <person name="Desjardin D."/>
            <person name="Finy P."/>
            <person name="Geml J."/>
            <person name="Haridas S."/>
            <person name="Hughes K."/>
            <person name="Justo A."/>
            <person name="Karasinski D."/>
            <person name="Kautmanova I."/>
            <person name="Kiss B."/>
            <person name="Kocsube S."/>
            <person name="Kotiranta H."/>
            <person name="LaButti K.M."/>
            <person name="Lechner B.E."/>
            <person name="Liimatainen K."/>
            <person name="Lipzen A."/>
            <person name="Lukacs Z."/>
            <person name="Mihaltcheva S."/>
            <person name="Morgado L.N."/>
            <person name="Niskanen T."/>
            <person name="Noordeloos M.E."/>
            <person name="Ohm R.A."/>
            <person name="Ortiz-Santana B."/>
            <person name="Ovrebo C."/>
            <person name="Racz N."/>
            <person name="Riley R."/>
            <person name="Savchenko A."/>
            <person name="Shiryaev A."/>
            <person name="Soop K."/>
            <person name="Spirin V."/>
            <person name="Szebenyi C."/>
            <person name="Tomsovsky M."/>
            <person name="Tulloss R.E."/>
            <person name="Uehling J."/>
            <person name="Grigoriev I.V."/>
            <person name="Vagvolgyi C."/>
            <person name="Papp T."/>
            <person name="Martin F.M."/>
            <person name="Miettinen O."/>
            <person name="Hibbett D.S."/>
            <person name="Nagy L.G."/>
        </authorList>
    </citation>
    <scope>NUCLEOTIDE SEQUENCE [LARGE SCALE GENOMIC DNA]</scope>
    <source>
        <strain evidence="2 3">CBS 309.79</strain>
    </source>
</reference>
<dbReference type="Proteomes" id="UP000305067">
    <property type="component" value="Unassembled WGS sequence"/>
</dbReference>
<dbReference type="EMBL" id="ML178821">
    <property type="protein sequence ID" value="TFL02766.1"/>
    <property type="molecule type" value="Genomic_DNA"/>
</dbReference>
<evidence type="ECO:0000313" key="3">
    <source>
        <dbReference type="Proteomes" id="UP000305067"/>
    </source>
</evidence>
<keyword evidence="3" id="KW-1185">Reference proteome</keyword>
<name>A0A5C3QLG2_9AGAR</name>
<gene>
    <name evidence="2" type="ORF">BDV98DRAFT_603148</name>
</gene>
<evidence type="ECO:0000313" key="2">
    <source>
        <dbReference type="EMBL" id="TFL02766.1"/>
    </source>
</evidence>
<evidence type="ECO:0000256" key="1">
    <source>
        <dbReference type="SAM" id="MobiDB-lite"/>
    </source>
</evidence>
<sequence length="207" mass="22156">MPLSMWPSPLSHNRLVPYSTVSKANIRPTSQAAVGLDPTRPTLPRTSSSALPDLPLGIHSPQPQRAWRPEFIERNVPKAPSDSRGRSSLRKTTLLSNSSCTSVKSTLVDQSAPTLNQELLAMSPPKTSVTSALARKPHDARHPGAVATSVTQKLLALQPPSVTQPLPNGVVSCGGCRAKLTKEHWSVQVNGGQVLCAKCAAYHTHSR</sequence>
<feature type="compositionally biased region" description="Basic and acidic residues" evidence="1">
    <location>
        <begin position="74"/>
        <end position="85"/>
    </location>
</feature>
<feature type="region of interest" description="Disordered" evidence="1">
    <location>
        <begin position="74"/>
        <end position="95"/>
    </location>
</feature>
<accession>A0A5C3QLG2</accession>
<proteinExistence type="predicted"/>
<protein>
    <submittedName>
        <fullName evidence="2">Uncharacterized protein</fullName>
    </submittedName>
</protein>
<dbReference type="AlphaFoldDB" id="A0A5C3QLG2"/>